<comment type="caution">
    <text evidence="14">The sequence shown here is derived from an EMBL/GenBank/DDBJ whole genome shotgun (WGS) entry which is preliminary data.</text>
</comment>
<feature type="domain" description="DAGKc" evidence="13">
    <location>
        <begin position="1"/>
        <end position="134"/>
    </location>
</feature>
<evidence type="ECO:0000313" key="15">
    <source>
        <dbReference type="Proteomes" id="UP001516588"/>
    </source>
</evidence>
<comment type="cofactor">
    <cofactor evidence="1">
        <name>Mg(2+)</name>
        <dbReference type="ChEBI" id="CHEBI:18420"/>
    </cofactor>
</comment>
<dbReference type="InterPro" id="IPR016064">
    <property type="entry name" value="NAD/diacylglycerol_kinase_sf"/>
</dbReference>
<keyword evidence="9" id="KW-0460">Magnesium</keyword>
<dbReference type="EMBL" id="JADCKA010000002">
    <property type="protein sequence ID" value="MBE5035087.1"/>
    <property type="molecule type" value="Genomic_DNA"/>
</dbReference>
<dbReference type="InterPro" id="IPR045540">
    <property type="entry name" value="YegS/DAGK_C"/>
</dbReference>
<keyword evidence="10" id="KW-0443">Lipid metabolism</keyword>
<evidence type="ECO:0000256" key="6">
    <source>
        <dbReference type="ARBA" id="ARBA00022741"/>
    </source>
</evidence>
<reference evidence="14 15" key="1">
    <citation type="submission" date="2020-10" db="EMBL/GenBank/DDBJ databases">
        <title>ChiBAC.</title>
        <authorList>
            <person name="Zenner C."/>
            <person name="Hitch T.C.A."/>
            <person name="Clavel T."/>
        </authorList>
    </citation>
    <scope>NUCLEOTIDE SEQUENCE [LARGE SCALE GENOMIC DNA]</scope>
    <source>
        <strain evidence="14 15">DSM 108706</strain>
    </source>
</reference>
<evidence type="ECO:0000256" key="10">
    <source>
        <dbReference type="ARBA" id="ARBA00023098"/>
    </source>
</evidence>
<evidence type="ECO:0000256" key="1">
    <source>
        <dbReference type="ARBA" id="ARBA00001946"/>
    </source>
</evidence>
<comment type="similarity">
    <text evidence="2">Belongs to the diacylglycerol/lipid kinase family.</text>
</comment>
<keyword evidence="3" id="KW-0444">Lipid biosynthesis</keyword>
<dbReference type="SMART" id="SM00046">
    <property type="entry name" value="DAGKc"/>
    <property type="match status" value="1"/>
</dbReference>
<keyword evidence="5" id="KW-0479">Metal-binding</keyword>
<dbReference type="Proteomes" id="UP001516588">
    <property type="component" value="Unassembled WGS sequence"/>
</dbReference>
<keyword evidence="4" id="KW-0808">Transferase</keyword>
<organism evidence="14 15">
    <name type="scientific">Gallibacter intestinalis</name>
    <dbReference type="NCBI Taxonomy" id="2779356"/>
    <lineage>
        <taxon>Bacteria</taxon>
        <taxon>Bacillati</taxon>
        <taxon>Bacillota</taxon>
        <taxon>Clostridia</taxon>
        <taxon>Eubacteriales</taxon>
        <taxon>Eubacteriaceae</taxon>
        <taxon>Gallibacter</taxon>
    </lineage>
</organism>
<dbReference type="PANTHER" id="PTHR12358">
    <property type="entry name" value="SPHINGOSINE KINASE"/>
    <property type="match status" value="1"/>
</dbReference>
<dbReference type="InterPro" id="IPR001206">
    <property type="entry name" value="Diacylglycerol_kinase_cat_dom"/>
</dbReference>
<proteinExistence type="inferred from homology"/>
<keyword evidence="12" id="KW-1208">Phospholipid metabolism</keyword>
<evidence type="ECO:0000256" key="3">
    <source>
        <dbReference type="ARBA" id="ARBA00022516"/>
    </source>
</evidence>
<protein>
    <submittedName>
        <fullName evidence="14">YegS/Rv2252/BmrU family lipid kinase</fullName>
    </submittedName>
</protein>
<evidence type="ECO:0000256" key="8">
    <source>
        <dbReference type="ARBA" id="ARBA00022840"/>
    </source>
</evidence>
<sequence length="319" mass="35414">MNRKHVFLLNPAAGQGQAIGMREQIENISQRLSLDTEIYETKEELDAQVFTSQLIKNNDVDTKIRLYACGGDGTANEILNAIIGHDNMELAVIPMGTGNDFVRNFGDVELFRNLEYQMTADTVKTDVIRYTWKRQGFSCSRYCINMFNIGFDCNVVEMAGKLKKKPLISGSMAYLAGVAAMLVKMKGADLKVEFEDGKVFDGKMLLIAIANGCFCGGGVKGVPKALTDDGFMDISLIRKCSRRRFIQLFPKYAKGEHLNAKGADKLIIYRKAKTLKITANGEPFTFSTDGELTKAKEIEFEIVPGAVDFVVPQQIESNK</sequence>
<keyword evidence="6" id="KW-0547">Nucleotide-binding</keyword>
<dbReference type="InterPro" id="IPR005218">
    <property type="entry name" value="Diacylglycerol/lipid_kinase"/>
</dbReference>
<dbReference type="PROSITE" id="PS50146">
    <property type="entry name" value="DAGK"/>
    <property type="match status" value="1"/>
</dbReference>
<evidence type="ECO:0000256" key="11">
    <source>
        <dbReference type="ARBA" id="ARBA00023209"/>
    </source>
</evidence>
<keyword evidence="11" id="KW-0594">Phospholipid biosynthesis</keyword>
<dbReference type="Gene3D" id="3.40.50.10330">
    <property type="entry name" value="Probable inorganic polyphosphate/atp-NAD kinase, domain 1"/>
    <property type="match status" value="1"/>
</dbReference>
<evidence type="ECO:0000256" key="4">
    <source>
        <dbReference type="ARBA" id="ARBA00022679"/>
    </source>
</evidence>
<dbReference type="Pfam" id="PF19279">
    <property type="entry name" value="YegS_C"/>
    <property type="match status" value="1"/>
</dbReference>
<keyword evidence="7 14" id="KW-0418">Kinase</keyword>
<evidence type="ECO:0000313" key="14">
    <source>
        <dbReference type="EMBL" id="MBE5035087.1"/>
    </source>
</evidence>
<evidence type="ECO:0000256" key="2">
    <source>
        <dbReference type="ARBA" id="ARBA00005983"/>
    </source>
</evidence>
<gene>
    <name evidence="14" type="ORF">INF20_02190</name>
</gene>
<evidence type="ECO:0000256" key="9">
    <source>
        <dbReference type="ARBA" id="ARBA00022842"/>
    </source>
</evidence>
<dbReference type="SUPFAM" id="SSF111331">
    <property type="entry name" value="NAD kinase/diacylglycerol kinase-like"/>
    <property type="match status" value="1"/>
</dbReference>
<evidence type="ECO:0000256" key="12">
    <source>
        <dbReference type="ARBA" id="ARBA00023264"/>
    </source>
</evidence>
<dbReference type="Pfam" id="PF00781">
    <property type="entry name" value="DAGK_cat"/>
    <property type="match status" value="1"/>
</dbReference>
<name>A0ABR9QW28_9FIRM</name>
<dbReference type="InterPro" id="IPR050187">
    <property type="entry name" value="Lipid_Phosphate_FormReg"/>
</dbReference>
<accession>A0ABR9QW28</accession>
<evidence type="ECO:0000256" key="5">
    <source>
        <dbReference type="ARBA" id="ARBA00022723"/>
    </source>
</evidence>
<keyword evidence="8" id="KW-0067">ATP-binding</keyword>
<dbReference type="InterPro" id="IPR017438">
    <property type="entry name" value="ATP-NAD_kinase_N"/>
</dbReference>
<evidence type="ECO:0000259" key="13">
    <source>
        <dbReference type="PROSITE" id="PS50146"/>
    </source>
</evidence>
<keyword evidence="15" id="KW-1185">Reference proteome</keyword>
<evidence type="ECO:0000256" key="7">
    <source>
        <dbReference type="ARBA" id="ARBA00022777"/>
    </source>
</evidence>
<dbReference type="NCBIfam" id="TIGR00147">
    <property type="entry name" value="YegS/Rv2252/BmrU family lipid kinase"/>
    <property type="match status" value="1"/>
</dbReference>
<dbReference type="GO" id="GO:0016301">
    <property type="term" value="F:kinase activity"/>
    <property type="evidence" value="ECO:0007669"/>
    <property type="project" value="UniProtKB-KW"/>
</dbReference>
<dbReference type="RefSeq" id="WP_226384754.1">
    <property type="nucleotide sequence ID" value="NZ_JADCKA010000002.1"/>
</dbReference>
<dbReference type="PANTHER" id="PTHR12358:SF106">
    <property type="entry name" value="LIPID KINASE YEGS"/>
    <property type="match status" value="1"/>
</dbReference>
<dbReference type="Gene3D" id="2.60.200.40">
    <property type="match status" value="1"/>
</dbReference>